<evidence type="ECO:0000256" key="2">
    <source>
        <dbReference type="ARBA" id="ARBA00023157"/>
    </source>
</evidence>
<feature type="transmembrane region" description="Helical" evidence="6">
    <location>
        <begin position="147"/>
        <end position="166"/>
    </location>
</feature>
<dbReference type="GO" id="GO:0009055">
    <property type="term" value="F:electron transfer activity"/>
    <property type="evidence" value="ECO:0007669"/>
    <property type="project" value="InterPro"/>
</dbReference>
<keyword evidence="1 7" id="KW-0732">Signal</keyword>
<reference evidence="9 10" key="1">
    <citation type="submission" date="2024-01" db="EMBL/GenBank/DDBJ databases">
        <title>The genomes of 5 underutilized Papilionoideae crops provide insights into root nodulation and disease resistanc.</title>
        <authorList>
            <person name="Yuan L."/>
        </authorList>
    </citation>
    <scope>NUCLEOTIDE SEQUENCE [LARGE SCALE GENOMIC DNA]</scope>
    <source>
        <strain evidence="9">ZHUSHIDOU_FW_LH</strain>
        <tissue evidence="9">Leaf</tissue>
    </source>
</reference>
<protein>
    <recommendedName>
        <fullName evidence="8">Phytocyanin domain-containing protein</fullName>
    </recommendedName>
</protein>
<evidence type="ECO:0000256" key="6">
    <source>
        <dbReference type="SAM" id="Phobius"/>
    </source>
</evidence>
<dbReference type="EMBL" id="JAYWIO010000003">
    <property type="protein sequence ID" value="KAK7276599.1"/>
    <property type="molecule type" value="Genomic_DNA"/>
</dbReference>
<accession>A0AAN9FHU5</accession>
<keyword evidence="3" id="KW-0325">Glycoprotein</keyword>
<evidence type="ECO:0000256" key="5">
    <source>
        <dbReference type="ARBA" id="ARBA00037626"/>
    </source>
</evidence>
<evidence type="ECO:0000256" key="7">
    <source>
        <dbReference type="SAM" id="SignalP"/>
    </source>
</evidence>
<dbReference type="PROSITE" id="PS51485">
    <property type="entry name" value="PHYTOCYANIN"/>
    <property type="match status" value="1"/>
</dbReference>
<dbReference type="Gene3D" id="2.60.40.420">
    <property type="entry name" value="Cupredoxins - blue copper proteins"/>
    <property type="match status" value="1"/>
</dbReference>
<evidence type="ECO:0000259" key="8">
    <source>
        <dbReference type="PROSITE" id="PS51485"/>
    </source>
</evidence>
<name>A0AAN9FHU5_CROPI</name>
<organism evidence="9 10">
    <name type="scientific">Crotalaria pallida</name>
    <name type="common">Smooth rattlebox</name>
    <name type="synonym">Crotalaria striata</name>
    <dbReference type="NCBI Taxonomy" id="3830"/>
    <lineage>
        <taxon>Eukaryota</taxon>
        <taxon>Viridiplantae</taxon>
        <taxon>Streptophyta</taxon>
        <taxon>Embryophyta</taxon>
        <taxon>Tracheophyta</taxon>
        <taxon>Spermatophyta</taxon>
        <taxon>Magnoliopsida</taxon>
        <taxon>eudicotyledons</taxon>
        <taxon>Gunneridae</taxon>
        <taxon>Pentapetalae</taxon>
        <taxon>rosids</taxon>
        <taxon>fabids</taxon>
        <taxon>Fabales</taxon>
        <taxon>Fabaceae</taxon>
        <taxon>Papilionoideae</taxon>
        <taxon>50 kb inversion clade</taxon>
        <taxon>genistoids sensu lato</taxon>
        <taxon>core genistoids</taxon>
        <taxon>Crotalarieae</taxon>
        <taxon>Crotalaria</taxon>
    </lineage>
</organism>
<proteinExistence type="inferred from homology"/>
<keyword evidence="6" id="KW-0812">Transmembrane</keyword>
<feature type="chain" id="PRO_5042822462" description="Phytocyanin domain-containing protein" evidence="7">
    <location>
        <begin position="25"/>
        <end position="168"/>
    </location>
</feature>
<comment type="similarity">
    <text evidence="4">Belongs to the early nodulin-like (ENODL) family.</text>
</comment>
<evidence type="ECO:0000313" key="9">
    <source>
        <dbReference type="EMBL" id="KAK7276599.1"/>
    </source>
</evidence>
<dbReference type="InterPro" id="IPR008972">
    <property type="entry name" value="Cupredoxin"/>
</dbReference>
<evidence type="ECO:0000313" key="10">
    <source>
        <dbReference type="Proteomes" id="UP001372338"/>
    </source>
</evidence>
<keyword evidence="6" id="KW-0472">Membrane</keyword>
<feature type="signal peptide" evidence="7">
    <location>
        <begin position="1"/>
        <end position="24"/>
    </location>
</feature>
<evidence type="ECO:0000256" key="1">
    <source>
        <dbReference type="ARBA" id="ARBA00022729"/>
    </source>
</evidence>
<evidence type="ECO:0000256" key="3">
    <source>
        <dbReference type="ARBA" id="ARBA00023180"/>
    </source>
</evidence>
<dbReference type="GO" id="GO:0005886">
    <property type="term" value="C:plasma membrane"/>
    <property type="evidence" value="ECO:0007669"/>
    <property type="project" value="TreeGrafter"/>
</dbReference>
<dbReference type="FunFam" id="2.60.40.420:FF:000018">
    <property type="entry name" value="Lamin-like protein"/>
    <property type="match status" value="1"/>
</dbReference>
<evidence type="ECO:0000256" key="4">
    <source>
        <dbReference type="ARBA" id="ARBA00035011"/>
    </source>
</evidence>
<keyword evidence="6" id="KW-1133">Transmembrane helix</keyword>
<keyword evidence="2" id="KW-1015">Disulfide bond</keyword>
<gene>
    <name evidence="9" type="ORF">RIF29_17742</name>
</gene>
<dbReference type="InterPro" id="IPR039391">
    <property type="entry name" value="Phytocyanin-like"/>
</dbReference>
<comment type="function">
    <text evidence="5">May act as a carbohydrate transporter.</text>
</comment>
<dbReference type="PANTHER" id="PTHR33021">
    <property type="entry name" value="BLUE COPPER PROTEIN"/>
    <property type="match status" value="1"/>
</dbReference>
<dbReference type="Proteomes" id="UP001372338">
    <property type="component" value="Unassembled WGS sequence"/>
</dbReference>
<comment type="caution">
    <text evidence="9">The sequence shown here is derived from an EMBL/GenBank/DDBJ whole genome shotgun (WGS) entry which is preliminary data.</text>
</comment>
<sequence>MEALNLRAMALMVIIMVTMMGNMAKSEQHNVGGSKTSWDPKINFTQWASHEQFHVGDWLYFGYGEKQYSVLEVNNASYVSCNETGFIKNITGGAGRDVFELKEAKTYYFISGGGFCYQGLKVAINVAENLAPSPQHSPKQSHSASDYCLINQTLVVLILVLIWGILFK</sequence>
<feature type="domain" description="Phytocyanin" evidence="8">
    <location>
        <begin position="27"/>
        <end position="128"/>
    </location>
</feature>
<keyword evidence="10" id="KW-1185">Reference proteome</keyword>
<dbReference type="InterPro" id="IPR003245">
    <property type="entry name" value="Phytocyanin_dom"/>
</dbReference>
<dbReference type="AlphaFoldDB" id="A0AAN9FHU5"/>
<dbReference type="PANTHER" id="PTHR33021:SF482">
    <property type="entry name" value="EARLY NODULIN-LIKE PROTEIN"/>
    <property type="match status" value="1"/>
</dbReference>
<dbReference type="Pfam" id="PF02298">
    <property type="entry name" value="Cu_bind_like"/>
    <property type="match status" value="1"/>
</dbReference>
<dbReference type="SUPFAM" id="SSF49503">
    <property type="entry name" value="Cupredoxins"/>
    <property type="match status" value="1"/>
</dbReference>